<evidence type="ECO:0000256" key="1">
    <source>
        <dbReference type="SAM" id="MobiDB-lite"/>
    </source>
</evidence>
<sequence length="649" mass="72035">MTQDNRQKIDTINTRHDQHPTQSTPNTINIEAYIRQDTPPDIDFRDKHGYSPTVSLDTVMRYESAISDLAGHGFEEEDYPVVDYKSDLQTVMSTTIGTIIVIDNLVYRDHPSLKIRGVPKDVRSYDVERVRNKEQLSTRVGYGRVHSIIENILHKCGVIAPNLPTKTDDLSHSTGHGWTTREKTNSSTSIGVREIIPLAHWFSHQYAAITHTATSIGVREIILLAHSFSHQYAAISHTAASIGVREIIPLAHWFSHQYAAISHTATSIGVREIILLVHWFSHQYVAISRTLTLSGRVTTIAWSSTSDVVFLPLSILSGRVTTTAWSSTSDVAFLPLFPLLVVELRLLPSPRPAMCGRVTTTVWSSTSDVAFLPLSTLSGRITTTVWSSTSDVAFLPLSTLSGQVMTTAWSLTSDVAFLPLSTSSGRVTTTAWSSTSDVAFLPLFPLQVVELRLLPGPRPAIDPLPRRHLALKPILLSLYAVLTRPPRNLRDLRLGTPRADKALSDPSETKDQVKGPRAFSSENDSPTTRLGARERKFYSTLTRALCLYGSTPRSTKASTTNVDKAPSQTLRLLDHSRTVGGSRQGIRNEKMDPPHTMSYMETDLEGVPDKERQPEFYMETTRTTRIVSILVSLVLLGQGDTYGYKYKPP</sequence>
<evidence type="ECO:0000313" key="2">
    <source>
        <dbReference type="EMBL" id="BAD10150.1"/>
    </source>
</evidence>
<dbReference type="EMBL" id="AP005159">
    <property type="protein sequence ID" value="BAD10150.1"/>
    <property type="molecule type" value="Genomic_DNA"/>
</dbReference>
<protein>
    <submittedName>
        <fullName evidence="2">Ulp1 protease-like protein</fullName>
    </submittedName>
</protein>
<gene>
    <name evidence="2" type="primary">OSJNBa0016C11.23</name>
</gene>
<feature type="compositionally biased region" description="Basic and acidic residues" evidence="1">
    <location>
        <begin position="490"/>
        <end position="514"/>
    </location>
</feature>
<proteinExistence type="predicted"/>
<organism evidence="2 3">
    <name type="scientific">Oryza sativa subsp. japonica</name>
    <name type="common">Rice</name>
    <dbReference type="NCBI Taxonomy" id="39947"/>
    <lineage>
        <taxon>Eukaryota</taxon>
        <taxon>Viridiplantae</taxon>
        <taxon>Streptophyta</taxon>
        <taxon>Embryophyta</taxon>
        <taxon>Tracheophyta</taxon>
        <taxon>Spermatophyta</taxon>
        <taxon>Magnoliopsida</taxon>
        <taxon>Liliopsida</taxon>
        <taxon>Poales</taxon>
        <taxon>Poaceae</taxon>
        <taxon>BOP clade</taxon>
        <taxon>Oryzoideae</taxon>
        <taxon>Oryzeae</taxon>
        <taxon>Oryzinae</taxon>
        <taxon>Oryza</taxon>
        <taxon>Oryza sativa</taxon>
    </lineage>
</organism>
<reference evidence="3" key="2">
    <citation type="journal article" date="2008" name="Nucleic Acids Res.">
        <title>The rice annotation project database (RAP-DB): 2008 update.</title>
        <authorList>
            <consortium name="The rice annotation project (RAP)"/>
        </authorList>
    </citation>
    <scope>GENOME REANNOTATION</scope>
    <source>
        <strain evidence="3">cv. Nipponbare</strain>
    </source>
</reference>
<name>Q6Z533_ORYSJ</name>
<keyword evidence="2" id="KW-0645">Protease</keyword>
<dbReference type="Proteomes" id="UP000000763">
    <property type="component" value="Chromosome 8"/>
</dbReference>
<feature type="region of interest" description="Disordered" evidence="1">
    <location>
        <begin position="490"/>
        <end position="533"/>
    </location>
</feature>
<dbReference type="GO" id="GO:0008233">
    <property type="term" value="F:peptidase activity"/>
    <property type="evidence" value="ECO:0007669"/>
    <property type="project" value="UniProtKB-KW"/>
</dbReference>
<feature type="compositionally biased region" description="Basic and acidic residues" evidence="1">
    <location>
        <begin position="1"/>
        <end position="19"/>
    </location>
</feature>
<dbReference type="AlphaFoldDB" id="Q6Z533"/>
<dbReference type="GO" id="GO:0006508">
    <property type="term" value="P:proteolysis"/>
    <property type="evidence" value="ECO:0007669"/>
    <property type="project" value="UniProtKB-KW"/>
</dbReference>
<evidence type="ECO:0000313" key="3">
    <source>
        <dbReference type="Proteomes" id="UP000000763"/>
    </source>
</evidence>
<reference evidence="3" key="1">
    <citation type="journal article" date="2005" name="Nature">
        <title>The map-based sequence of the rice genome.</title>
        <authorList>
            <consortium name="International rice genome sequencing project (IRGSP)"/>
            <person name="Matsumoto T."/>
            <person name="Wu J."/>
            <person name="Kanamori H."/>
            <person name="Katayose Y."/>
            <person name="Fujisawa M."/>
            <person name="Namiki N."/>
            <person name="Mizuno H."/>
            <person name="Yamamoto K."/>
            <person name="Antonio B.A."/>
            <person name="Baba T."/>
            <person name="Sakata K."/>
            <person name="Nagamura Y."/>
            <person name="Aoki H."/>
            <person name="Arikawa K."/>
            <person name="Arita K."/>
            <person name="Bito T."/>
            <person name="Chiden Y."/>
            <person name="Fujitsuka N."/>
            <person name="Fukunaka R."/>
            <person name="Hamada M."/>
            <person name="Harada C."/>
            <person name="Hayashi A."/>
            <person name="Hijishita S."/>
            <person name="Honda M."/>
            <person name="Hosokawa S."/>
            <person name="Ichikawa Y."/>
            <person name="Idonuma A."/>
            <person name="Iijima M."/>
            <person name="Ikeda M."/>
            <person name="Ikeno M."/>
            <person name="Ito K."/>
            <person name="Ito S."/>
            <person name="Ito T."/>
            <person name="Ito Y."/>
            <person name="Ito Y."/>
            <person name="Iwabuchi A."/>
            <person name="Kamiya K."/>
            <person name="Karasawa W."/>
            <person name="Kurita K."/>
            <person name="Katagiri S."/>
            <person name="Kikuta A."/>
            <person name="Kobayashi H."/>
            <person name="Kobayashi N."/>
            <person name="Machita K."/>
            <person name="Maehara T."/>
            <person name="Masukawa M."/>
            <person name="Mizubayashi T."/>
            <person name="Mukai Y."/>
            <person name="Nagasaki H."/>
            <person name="Nagata Y."/>
            <person name="Naito S."/>
            <person name="Nakashima M."/>
            <person name="Nakama Y."/>
            <person name="Nakamichi Y."/>
            <person name="Nakamura M."/>
            <person name="Meguro A."/>
            <person name="Negishi M."/>
            <person name="Ohta I."/>
            <person name="Ohta T."/>
            <person name="Okamoto M."/>
            <person name="Ono N."/>
            <person name="Saji S."/>
            <person name="Sakaguchi M."/>
            <person name="Sakai K."/>
            <person name="Shibata M."/>
            <person name="Shimokawa T."/>
            <person name="Song J."/>
            <person name="Takazaki Y."/>
            <person name="Terasawa K."/>
            <person name="Tsugane M."/>
            <person name="Tsuji K."/>
            <person name="Ueda S."/>
            <person name="Waki K."/>
            <person name="Yamagata H."/>
            <person name="Yamamoto M."/>
            <person name="Yamamoto S."/>
            <person name="Yamane H."/>
            <person name="Yoshiki S."/>
            <person name="Yoshihara R."/>
            <person name="Yukawa K."/>
            <person name="Zhong H."/>
            <person name="Yano M."/>
            <person name="Yuan Q."/>
            <person name="Ouyang S."/>
            <person name="Liu J."/>
            <person name="Jones K.M."/>
            <person name="Gansberger K."/>
            <person name="Moffat K."/>
            <person name="Hill J."/>
            <person name="Bera J."/>
            <person name="Fadrosh D."/>
            <person name="Jin S."/>
            <person name="Johri S."/>
            <person name="Kim M."/>
            <person name="Overton L."/>
            <person name="Reardon M."/>
            <person name="Tsitrin T."/>
            <person name="Vuong H."/>
            <person name="Weaver B."/>
            <person name="Ciecko A."/>
            <person name="Tallon L."/>
            <person name="Jackson J."/>
            <person name="Pai G."/>
            <person name="Aken S.V."/>
            <person name="Utterback T."/>
            <person name="Reidmuller S."/>
            <person name="Feldblyum T."/>
            <person name="Hsiao J."/>
            <person name="Zismann V."/>
            <person name="Iobst S."/>
            <person name="de Vazeille A.R."/>
            <person name="Buell C.R."/>
            <person name="Ying K."/>
            <person name="Li Y."/>
            <person name="Lu T."/>
            <person name="Huang Y."/>
            <person name="Zhao Q."/>
            <person name="Feng Q."/>
            <person name="Zhang L."/>
            <person name="Zhu J."/>
            <person name="Weng Q."/>
            <person name="Mu J."/>
            <person name="Lu Y."/>
            <person name="Fan D."/>
            <person name="Liu Y."/>
            <person name="Guan J."/>
            <person name="Zhang Y."/>
            <person name="Yu S."/>
            <person name="Liu X."/>
            <person name="Zhang Y."/>
            <person name="Hong G."/>
            <person name="Han B."/>
            <person name="Choisne N."/>
            <person name="Demange N."/>
            <person name="Orjeda G."/>
            <person name="Samain S."/>
            <person name="Cattolico L."/>
            <person name="Pelletier E."/>
            <person name="Couloux A."/>
            <person name="Segurens B."/>
            <person name="Wincker P."/>
            <person name="D'Hont A."/>
            <person name="Scarpelli C."/>
            <person name="Weissenbach J."/>
            <person name="Salanoubat M."/>
            <person name="Quetier F."/>
            <person name="Yu Y."/>
            <person name="Kim H.R."/>
            <person name="Rambo T."/>
            <person name="Currie J."/>
            <person name="Collura K."/>
            <person name="Luo M."/>
            <person name="Yang T."/>
            <person name="Ammiraju J.S.S."/>
            <person name="Engler F."/>
            <person name="Soderlund C."/>
            <person name="Wing R.A."/>
            <person name="Palmer L.E."/>
            <person name="de la Bastide M."/>
            <person name="Spiegel L."/>
            <person name="Nascimento L."/>
            <person name="Zutavern T."/>
            <person name="O'Shaughnessy A."/>
            <person name="Dike S."/>
            <person name="Dedhia N."/>
            <person name="Preston R."/>
            <person name="Balija V."/>
            <person name="McCombie W.R."/>
            <person name="Chow T."/>
            <person name="Chen H."/>
            <person name="Chung M."/>
            <person name="Chen C."/>
            <person name="Shaw J."/>
            <person name="Wu H."/>
            <person name="Hsiao K."/>
            <person name="Chao Y."/>
            <person name="Chu M."/>
            <person name="Cheng C."/>
            <person name="Hour A."/>
            <person name="Lee P."/>
            <person name="Lin S."/>
            <person name="Lin Y."/>
            <person name="Liou J."/>
            <person name="Liu S."/>
            <person name="Hsing Y."/>
            <person name="Raghuvanshi S."/>
            <person name="Mohanty A."/>
            <person name="Bharti A.K."/>
            <person name="Gaur A."/>
            <person name="Gupta V."/>
            <person name="Kumar D."/>
            <person name="Ravi V."/>
            <person name="Vij S."/>
            <person name="Kapur A."/>
            <person name="Khurana P."/>
            <person name="Khurana P."/>
            <person name="Khurana J.P."/>
            <person name="Tyagi A.K."/>
            <person name="Gaikwad K."/>
            <person name="Singh A."/>
            <person name="Dalal V."/>
            <person name="Srivastava S."/>
            <person name="Dixit A."/>
            <person name="Pal A.K."/>
            <person name="Ghazi I.A."/>
            <person name="Yadav M."/>
            <person name="Pandit A."/>
            <person name="Bhargava A."/>
            <person name="Sureshbabu K."/>
            <person name="Batra K."/>
            <person name="Sharma T.R."/>
            <person name="Mohapatra T."/>
            <person name="Singh N.K."/>
            <person name="Messing J."/>
            <person name="Nelson A.B."/>
            <person name="Fuks G."/>
            <person name="Kavchok S."/>
            <person name="Keizer G."/>
            <person name="Linton E."/>
            <person name="Llaca V."/>
            <person name="Song R."/>
            <person name="Tanyolac B."/>
            <person name="Young S."/>
            <person name="Ho-Il K."/>
            <person name="Hahn J.H."/>
            <person name="Sangsakoo G."/>
            <person name="Vanavichit A."/>
            <person name="de Mattos Luiz.A.T."/>
            <person name="Zimmer P.D."/>
            <person name="Malone G."/>
            <person name="Dellagostin O."/>
            <person name="de Oliveira A.C."/>
            <person name="Bevan M."/>
            <person name="Bancroft I."/>
            <person name="Minx P."/>
            <person name="Cordum H."/>
            <person name="Wilson R."/>
            <person name="Cheng Z."/>
            <person name="Jin W."/>
            <person name="Jiang J."/>
            <person name="Leong S.A."/>
            <person name="Iwama H."/>
            <person name="Gojobori T."/>
            <person name="Itoh T."/>
            <person name="Niimura Y."/>
            <person name="Fujii Y."/>
            <person name="Habara T."/>
            <person name="Sakai H."/>
            <person name="Sato Y."/>
            <person name="Wilson G."/>
            <person name="Kumar K."/>
            <person name="McCouch S."/>
            <person name="Juretic N."/>
            <person name="Hoen D."/>
            <person name="Wright S."/>
            <person name="Bruskiewich R."/>
            <person name="Bureau T."/>
            <person name="Miyao A."/>
            <person name="Hirochika H."/>
            <person name="Nishikawa T."/>
            <person name="Kadowaki K."/>
            <person name="Sugiura M."/>
            <person name="Burr B."/>
            <person name="Sasaki T."/>
        </authorList>
    </citation>
    <scope>NUCLEOTIDE SEQUENCE [LARGE SCALE GENOMIC DNA]</scope>
    <source>
        <strain evidence="3">cv. Nipponbare</strain>
    </source>
</reference>
<feature type="region of interest" description="Disordered" evidence="1">
    <location>
        <begin position="1"/>
        <end position="25"/>
    </location>
</feature>
<keyword evidence="2" id="KW-0378">Hydrolase</keyword>
<accession>Q6Z533</accession>